<dbReference type="EMBL" id="KZ302438">
    <property type="protein sequence ID" value="PFH45316.1"/>
    <property type="molecule type" value="Genomic_DNA"/>
</dbReference>
<evidence type="ECO:0000256" key="1">
    <source>
        <dbReference type="SAM" id="MobiDB-lite"/>
    </source>
</evidence>
<organism evidence="2 3">
    <name type="scientific">Amanita thiersii Skay4041</name>
    <dbReference type="NCBI Taxonomy" id="703135"/>
    <lineage>
        <taxon>Eukaryota</taxon>
        <taxon>Fungi</taxon>
        <taxon>Dikarya</taxon>
        <taxon>Basidiomycota</taxon>
        <taxon>Agaricomycotina</taxon>
        <taxon>Agaricomycetes</taxon>
        <taxon>Agaricomycetidae</taxon>
        <taxon>Agaricales</taxon>
        <taxon>Pluteineae</taxon>
        <taxon>Amanitaceae</taxon>
        <taxon>Amanita</taxon>
    </lineage>
</organism>
<evidence type="ECO:0000313" key="2">
    <source>
        <dbReference type="EMBL" id="PFH45316.1"/>
    </source>
</evidence>
<proteinExistence type="predicted"/>
<dbReference type="AlphaFoldDB" id="A0A2A9NC27"/>
<keyword evidence="3" id="KW-1185">Reference proteome</keyword>
<reference evidence="2 3" key="1">
    <citation type="submission" date="2014-02" db="EMBL/GenBank/DDBJ databases">
        <title>Transposable element dynamics among asymbiotic and ectomycorrhizal Amanita fungi.</title>
        <authorList>
            <consortium name="DOE Joint Genome Institute"/>
            <person name="Hess J."/>
            <person name="Skrede I."/>
            <person name="Wolfe B."/>
            <person name="LaButti K."/>
            <person name="Ohm R.A."/>
            <person name="Grigoriev I.V."/>
            <person name="Pringle A."/>
        </authorList>
    </citation>
    <scope>NUCLEOTIDE SEQUENCE [LARGE SCALE GENOMIC DNA]</scope>
    <source>
        <strain evidence="2 3">SKay4041</strain>
    </source>
</reference>
<accession>A0A2A9NC27</accession>
<feature type="region of interest" description="Disordered" evidence="1">
    <location>
        <begin position="131"/>
        <end position="150"/>
    </location>
</feature>
<dbReference type="Proteomes" id="UP000242287">
    <property type="component" value="Unassembled WGS sequence"/>
</dbReference>
<evidence type="ECO:0000313" key="3">
    <source>
        <dbReference type="Proteomes" id="UP000242287"/>
    </source>
</evidence>
<sequence length="199" mass="22296">MAYAASELKVEIADYMIASHGSTIPLMIYREVQVDWDFSGNSDNFLLLDPFHTIKDDLDEAFTNQLHKNIMSITTPILDFSAQDKHSIINSIANETPLPDKWAFTDKKGHKCTTFAWLTGNVAPKANIAPSTSFSPSLGQKRPAPQEDKLSRQDKLDAIRYCLPLPKSTQDANLNMWTTTINQTLDICHEIMPNSNPTV</sequence>
<name>A0A2A9NC27_9AGAR</name>
<protein>
    <submittedName>
        <fullName evidence="2">Uncharacterized protein</fullName>
    </submittedName>
</protein>
<gene>
    <name evidence="2" type="ORF">AMATHDRAFT_9503</name>
</gene>